<evidence type="ECO:0000256" key="1">
    <source>
        <dbReference type="ARBA" id="ARBA00001970"/>
    </source>
</evidence>
<comment type="cofactor">
    <cofactor evidence="1">
        <name>heme b</name>
        <dbReference type="ChEBI" id="CHEBI:60344"/>
    </cofactor>
</comment>
<dbReference type="HOGENOM" id="CLU_044178_3_0_4"/>
<evidence type="ECO:0000256" key="2">
    <source>
        <dbReference type="ARBA" id="ARBA00022559"/>
    </source>
</evidence>
<keyword evidence="3" id="KW-0479">Metal-binding</keyword>
<dbReference type="PANTHER" id="PTHR30521:SF0">
    <property type="entry name" value="DYP-TYPE PEROXIDASE FAMILY PROTEIN"/>
    <property type="match status" value="1"/>
</dbReference>
<evidence type="ECO:0000256" key="5">
    <source>
        <dbReference type="ARBA" id="ARBA00023004"/>
    </source>
</evidence>
<dbReference type="GO" id="GO:0004601">
    <property type="term" value="F:peroxidase activity"/>
    <property type="evidence" value="ECO:0007669"/>
    <property type="project" value="UniProtKB-KW"/>
</dbReference>
<keyword evidence="5" id="KW-0408">Iron</keyword>
<evidence type="ECO:0000313" key="8">
    <source>
        <dbReference type="Proteomes" id="UP000030302"/>
    </source>
</evidence>
<dbReference type="AlphaFoldDB" id="A0A0A1FBE5"/>
<dbReference type="PROSITE" id="PS51404">
    <property type="entry name" value="DYP_PEROXIDASE"/>
    <property type="match status" value="1"/>
</dbReference>
<keyword evidence="2 7" id="KW-0575">Peroxidase</keyword>
<dbReference type="NCBIfam" id="TIGR01413">
    <property type="entry name" value="Dyp_perox_fam"/>
    <property type="match status" value="1"/>
</dbReference>
<protein>
    <submittedName>
        <fullName evidence="7">Putative dye-decolorizing peroxidase (DyP)</fullName>
    </submittedName>
</protein>
<evidence type="ECO:0000256" key="4">
    <source>
        <dbReference type="ARBA" id="ARBA00023002"/>
    </source>
</evidence>
<sequence>MALARLRDAFEADWGIVGLGLPLIEALDQHVSGLRVFPALEGNGCNAPSSQQALWILLRGDERSTLFERTAQLTALLADALVLDDALDTFRYRDNRDLTGYEDGTENPQDSAAVAAALVAEGVGRQGSSYVAVQRWIHDLQRFRTFPAAQRDATIGRQISDNEEIEDAPESAHVKRTAQESFTPEAYMVRHSMPWDNGIKQGTEFIAFGESSDRFENVLRRMLGHEDDIVDALFSFSRPVTGGYYWCPPRQGDRLDLRSIAI</sequence>
<dbReference type="SUPFAM" id="SSF54909">
    <property type="entry name" value="Dimeric alpha+beta barrel"/>
    <property type="match status" value="1"/>
</dbReference>
<evidence type="ECO:0000256" key="3">
    <source>
        <dbReference type="ARBA" id="ARBA00022723"/>
    </source>
</evidence>
<dbReference type="Pfam" id="PF20628">
    <property type="entry name" value="Dyp_perox_C"/>
    <property type="match status" value="1"/>
</dbReference>
<evidence type="ECO:0000259" key="6">
    <source>
        <dbReference type="Pfam" id="PF20628"/>
    </source>
</evidence>
<dbReference type="STRING" id="279058.LT85_2678"/>
<evidence type="ECO:0000313" key="7">
    <source>
        <dbReference type="EMBL" id="AIY41836.1"/>
    </source>
</evidence>
<name>A0A0A1FBE5_9BURK</name>
<dbReference type="InterPro" id="IPR006314">
    <property type="entry name" value="Dyp_peroxidase"/>
</dbReference>
<proteinExistence type="predicted"/>
<dbReference type="EMBL" id="CP009962">
    <property type="protein sequence ID" value="AIY41836.1"/>
    <property type="molecule type" value="Genomic_DNA"/>
</dbReference>
<organism evidence="7 8">
    <name type="scientific">Collimonas arenae</name>
    <dbReference type="NCBI Taxonomy" id="279058"/>
    <lineage>
        <taxon>Bacteria</taxon>
        <taxon>Pseudomonadati</taxon>
        <taxon>Pseudomonadota</taxon>
        <taxon>Betaproteobacteria</taxon>
        <taxon>Burkholderiales</taxon>
        <taxon>Oxalobacteraceae</taxon>
        <taxon>Collimonas</taxon>
    </lineage>
</organism>
<dbReference type="GO" id="GO:0020037">
    <property type="term" value="F:heme binding"/>
    <property type="evidence" value="ECO:0007669"/>
    <property type="project" value="InterPro"/>
</dbReference>
<dbReference type="GO" id="GO:0005829">
    <property type="term" value="C:cytosol"/>
    <property type="evidence" value="ECO:0007669"/>
    <property type="project" value="TreeGrafter"/>
</dbReference>
<dbReference type="InterPro" id="IPR048328">
    <property type="entry name" value="Dyp_perox_C"/>
</dbReference>
<dbReference type="InterPro" id="IPR011008">
    <property type="entry name" value="Dimeric_a/b-barrel"/>
</dbReference>
<accession>A0A0A1FBE5</accession>
<reference evidence="8" key="1">
    <citation type="journal article" date="2014" name="Soil Biol. Biochem.">
        <title>Structure and function of bacterial communities in ageing soils: Insights from the Mendocino ecological staircase.</title>
        <authorList>
            <person name="Uroz S."/>
            <person name="Tech J.J."/>
            <person name="Sawaya N.A."/>
            <person name="Frey-Klett P."/>
            <person name="Leveau J.H.J."/>
        </authorList>
    </citation>
    <scope>NUCLEOTIDE SEQUENCE [LARGE SCALE GENOMIC DNA]</scope>
    <source>
        <strain evidence="8">Cal35</strain>
    </source>
</reference>
<keyword evidence="8" id="KW-1185">Reference proteome</keyword>
<feature type="domain" description="Dyp-type peroxidase C-terminal" evidence="6">
    <location>
        <begin position="94"/>
        <end position="250"/>
    </location>
</feature>
<dbReference type="Proteomes" id="UP000030302">
    <property type="component" value="Chromosome"/>
</dbReference>
<dbReference type="KEGG" id="care:LT85_2678"/>
<dbReference type="GO" id="GO:0046872">
    <property type="term" value="F:metal ion binding"/>
    <property type="evidence" value="ECO:0007669"/>
    <property type="project" value="UniProtKB-KW"/>
</dbReference>
<dbReference type="PANTHER" id="PTHR30521">
    <property type="entry name" value="DEFERROCHELATASE/PEROXIDASE"/>
    <property type="match status" value="1"/>
</dbReference>
<gene>
    <name evidence="7" type="ORF">LT85_2678</name>
</gene>
<keyword evidence="4" id="KW-0560">Oxidoreductase</keyword>